<dbReference type="PANTHER" id="PTHR45903:SF1">
    <property type="entry name" value="GLUTAMATE-RICH WD REPEAT-CONTAINING PROTEIN 1"/>
    <property type="match status" value="1"/>
</dbReference>
<feature type="region of interest" description="Disordered" evidence="4">
    <location>
        <begin position="1"/>
        <end position="38"/>
    </location>
</feature>
<feature type="compositionally biased region" description="Acidic residues" evidence="4">
    <location>
        <begin position="1"/>
        <end position="33"/>
    </location>
</feature>
<organism evidence="6 7">
    <name type="scientific">Hyalella azteca</name>
    <name type="common">Amphipod</name>
    <dbReference type="NCBI Taxonomy" id="294128"/>
    <lineage>
        <taxon>Eukaryota</taxon>
        <taxon>Metazoa</taxon>
        <taxon>Ecdysozoa</taxon>
        <taxon>Arthropoda</taxon>
        <taxon>Crustacea</taxon>
        <taxon>Multicrustacea</taxon>
        <taxon>Malacostraca</taxon>
        <taxon>Eumalacostraca</taxon>
        <taxon>Peracarida</taxon>
        <taxon>Amphipoda</taxon>
        <taxon>Senticaudata</taxon>
        <taxon>Talitrida</taxon>
        <taxon>Talitroidea</taxon>
        <taxon>Hyalellidae</taxon>
        <taxon>Hyalella</taxon>
    </lineage>
</organism>
<dbReference type="InterPro" id="IPR001680">
    <property type="entry name" value="WD40_rpt"/>
</dbReference>
<gene>
    <name evidence="7" type="primary">LOC108678292</name>
</gene>
<evidence type="ECO:0000256" key="1">
    <source>
        <dbReference type="ARBA" id="ARBA00022574"/>
    </source>
</evidence>
<evidence type="ECO:0000256" key="2">
    <source>
        <dbReference type="ARBA" id="ARBA00022737"/>
    </source>
</evidence>
<reference evidence="7" key="1">
    <citation type="submission" date="2025-08" db="UniProtKB">
        <authorList>
            <consortium name="RefSeq"/>
        </authorList>
    </citation>
    <scope>IDENTIFICATION</scope>
    <source>
        <tissue evidence="7">Whole organism</tissue>
    </source>
</reference>
<evidence type="ECO:0000256" key="3">
    <source>
        <dbReference type="ARBA" id="ARBA00040876"/>
    </source>
</evidence>
<dbReference type="PANTHER" id="PTHR45903">
    <property type="entry name" value="GLUTAMATE-RICH WD REPEAT-CONTAINING PROTEIN 1"/>
    <property type="match status" value="1"/>
</dbReference>
<dbReference type="OrthoDB" id="2161379at2759"/>
<evidence type="ECO:0000313" key="6">
    <source>
        <dbReference type="Proteomes" id="UP000694843"/>
    </source>
</evidence>
<dbReference type="OMA" id="RHWKPNA"/>
<dbReference type="SMART" id="SM00320">
    <property type="entry name" value="WD40"/>
    <property type="match status" value="4"/>
</dbReference>
<dbReference type="InterPro" id="IPR022052">
    <property type="entry name" value="Histone-bd_RBBP4-like_N"/>
</dbReference>
<dbReference type="PROSITE" id="PS50294">
    <property type="entry name" value="WD_REPEATS_REGION"/>
    <property type="match status" value="2"/>
</dbReference>
<accession>A0A8B7PAD6</accession>
<dbReference type="AlphaFoldDB" id="A0A8B7PAD6"/>
<evidence type="ECO:0000256" key="4">
    <source>
        <dbReference type="SAM" id="MobiDB-lite"/>
    </source>
</evidence>
<dbReference type="Gene3D" id="2.130.10.10">
    <property type="entry name" value="YVTN repeat-like/Quinoprotein amine dehydrogenase"/>
    <property type="match status" value="1"/>
</dbReference>
<dbReference type="GO" id="GO:0042254">
    <property type="term" value="P:ribosome biogenesis"/>
    <property type="evidence" value="ECO:0007669"/>
    <property type="project" value="TreeGrafter"/>
</dbReference>
<dbReference type="GeneID" id="108678292"/>
<dbReference type="KEGG" id="hazt:108678292"/>
<dbReference type="PROSITE" id="PS50082">
    <property type="entry name" value="WD_REPEATS_2"/>
    <property type="match status" value="3"/>
</dbReference>
<dbReference type="Pfam" id="PF12265">
    <property type="entry name" value="CAF1C_H4-bd"/>
    <property type="match status" value="1"/>
</dbReference>
<dbReference type="PRINTS" id="PR00320">
    <property type="entry name" value="GPROTEINBRPT"/>
</dbReference>
<dbReference type="RefSeq" id="XP_018022156.1">
    <property type="nucleotide sequence ID" value="XM_018166667.1"/>
</dbReference>
<name>A0A8B7PAD6_HYAAZ</name>
<keyword evidence="1" id="KW-0853">WD repeat</keyword>
<evidence type="ECO:0000259" key="5">
    <source>
        <dbReference type="Pfam" id="PF12265"/>
    </source>
</evidence>
<dbReference type="InterPro" id="IPR020472">
    <property type="entry name" value="WD40_PAC1"/>
</dbReference>
<dbReference type="SUPFAM" id="SSF50978">
    <property type="entry name" value="WD40 repeat-like"/>
    <property type="match status" value="1"/>
</dbReference>
<keyword evidence="6" id="KW-1185">Reference proteome</keyword>
<feature type="domain" description="Histone-binding protein RBBP4-like N-terminal" evidence="5">
    <location>
        <begin position="51"/>
        <end position="118"/>
    </location>
</feature>
<keyword evidence="2" id="KW-0677">Repeat</keyword>
<dbReference type="Proteomes" id="UP000694843">
    <property type="component" value="Unplaced"/>
</dbReference>
<dbReference type="GO" id="GO:0005730">
    <property type="term" value="C:nucleolus"/>
    <property type="evidence" value="ECO:0007669"/>
    <property type="project" value="TreeGrafter"/>
</dbReference>
<dbReference type="InterPro" id="IPR051972">
    <property type="entry name" value="Glutamate-rich_WD_repeat"/>
</dbReference>
<evidence type="ECO:0000313" key="7">
    <source>
        <dbReference type="RefSeq" id="XP_018022156.1"/>
    </source>
</evidence>
<proteinExistence type="predicted"/>
<dbReference type="Pfam" id="PF00400">
    <property type="entry name" value="WD40"/>
    <property type="match status" value="3"/>
</dbReference>
<dbReference type="InterPro" id="IPR015943">
    <property type="entry name" value="WD40/YVTN_repeat-like_dom_sf"/>
</dbReference>
<protein>
    <recommendedName>
        <fullName evidence="3">Glutamate-rich WD repeat-containing protein 1</fullName>
    </recommendedName>
</protein>
<sequence>MSEPENVEMSDMEDEQDEADEDLITDEEEDQEATGDRVDVQELVSDGEEEAELECDLSAYELFHEGNAGAPCLSFDILRDNLGSNRTVNNPQSITIVTGTQSGVANSNAIILLQMNNLTKVANPDNSDDDEDDIKDSDVANVLSLSNVHPGVVNRVRATEVNNNQFAATWSELGEVHLWALQPMQSELSAGTSKTSHHKPIFTYSGHSTEGFAMDWSTSMPGTLATGDNASTIRVWRPRGDGASWVVDVSPYKAHTGSVEDIQWSPNEQHVFASCSSDKSIRIWDCRARPEKACMLNCLEAHNDDVNVIHWNRHDPFIVSGGDEGAVKIWDLRNFKTGSNVAELLYHTGAITTVEWHSSESSTLATAGADDQLLQWDLSIEADQQDAQQDIPQQLLFVHKGQKEIKELHWHPQIPGLVISTALSGFNIFKTISV</sequence>
<dbReference type="InterPro" id="IPR036322">
    <property type="entry name" value="WD40_repeat_dom_sf"/>
</dbReference>